<evidence type="ECO:0000256" key="1">
    <source>
        <dbReference type="SAM" id="MobiDB-lite"/>
    </source>
</evidence>
<organism evidence="2 3">
    <name type="scientific">Aspergillus indologenus CBS 114.80</name>
    <dbReference type="NCBI Taxonomy" id="1450541"/>
    <lineage>
        <taxon>Eukaryota</taxon>
        <taxon>Fungi</taxon>
        <taxon>Dikarya</taxon>
        <taxon>Ascomycota</taxon>
        <taxon>Pezizomycotina</taxon>
        <taxon>Eurotiomycetes</taxon>
        <taxon>Eurotiomycetidae</taxon>
        <taxon>Eurotiales</taxon>
        <taxon>Aspergillaceae</taxon>
        <taxon>Aspergillus</taxon>
        <taxon>Aspergillus subgen. Circumdati</taxon>
    </lineage>
</organism>
<accession>A0A2V5IFB6</accession>
<proteinExistence type="predicted"/>
<dbReference type="Proteomes" id="UP000248817">
    <property type="component" value="Unassembled WGS sequence"/>
</dbReference>
<reference evidence="2 3" key="1">
    <citation type="submission" date="2018-02" db="EMBL/GenBank/DDBJ databases">
        <title>The genomes of Aspergillus section Nigri reveals drivers in fungal speciation.</title>
        <authorList>
            <consortium name="DOE Joint Genome Institute"/>
            <person name="Vesth T.C."/>
            <person name="Nybo J."/>
            <person name="Theobald S."/>
            <person name="Brandl J."/>
            <person name="Frisvad J.C."/>
            <person name="Nielsen K.F."/>
            <person name="Lyhne E.K."/>
            <person name="Kogle M.E."/>
            <person name="Kuo A."/>
            <person name="Riley R."/>
            <person name="Clum A."/>
            <person name="Nolan M."/>
            <person name="Lipzen A."/>
            <person name="Salamov A."/>
            <person name="Henrissat B."/>
            <person name="Wiebenga A."/>
            <person name="De vries R.P."/>
            <person name="Grigoriev I.V."/>
            <person name="Mortensen U.H."/>
            <person name="Andersen M.R."/>
            <person name="Baker S.E."/>
        </authorList>
    </citation>
    <scope>NUCLEOTIDE SEQUENCE [LARGE SCALE GENOMIC DNA]</scope>
    <source>
        <strain evidence="2 3">CBS 114.80</strain>
    </source>
</reference>
<evidence type="ECO:0000313" key="3">
    <source>
        <dbReference type="Proteomes" id="UP000248817"/>
    </source>
</evidence>
<dbReference type="EMBL" id="KZ825479">
    <property type="protein sequence ID" value="PYI33932.1"/>
    <property type="molecule type" value="Genomic_DNA"/>
</dbReference>
<keyword evidence="3" id="KW-1185">Reference proteome</keyword>
<protein>
    <submittedName>
        <fullName evidence="2">Uncharacterized protein</fullName>
    </submittedName>
</protein>
<evidence type="ECO:0000313" key="2">
    <source>
        <dbReference type="EMBL" id="PYI33932.1"/>
    </source>
</evidence>
<dbReference type="AlphaFoldDB" id="A0A2V5IFB6"/>
<name>A0A2V5IFB6_9EURO</name>
<sequence>MLSKKKTFPSEKGKSNRRPWVSSKPRPILCPGTRTAPPPVVAQRSRTVTDAIGLAMRPIRDQVAGAQRLAATPAEVNAMVNLLRRDPRFEQTCIAFDQHRVQRDGSSPLARAHDRVVAGGSEELLAPGGPRIRRGRRDADYFPATNRQTPLMGTSQLRRASSRFLLRRSLREPPRQQRGAGEESNKRGGLFLLRDEFLKILAAESSSIPALHSSAAICSRLSSGRP</sequence>
<gene>
    <name evidence="2" type="ORF">BP00DRAFT_444043</name>
</gene>
<feature type="region of interest" description="Disordered" evidence="1">
    <location>
        <begin position="1"/>
        <end position="39"/>
    </location>
</feature>